<dbReference type="InterPro" id="IPR014730">
    <property type="entry name" value="ETF_a/b_N"/>
</dbReference>
<evidence type="ECO:0000256" key="1">
    <source>
        <dbReference type="ARBA" id="ARBA00001974"/>
    </source>
</evidence>
<dbReference type="Gene3D" id="3.40.50.1220">
    <property type="entry name" value="TPP-binding domain"/>
    <property type="match status" value="1"/>
</dbReference>
<name>A0ABV3EHT3_9ACTN</name>
<evidence type="ECO:0000256" key="4">
    <source>
        <dbReference type="ARBA" id="ARBA00022448"/>
    </source>
</evidence>
<dbReference type="SMART" id="SM00893">
    <property type="entry name" value="ETF"/>
    <property type="match status" value="1"/>
</dbReference>
<dbReference type="EMBL" id="JBEZNA010000001">
    <property type="protein sequence ID" value="MEU9575730.1"/>
    <property type="molecule type" value="Genomic_DNA"/>
</dbReference>
<dbReference type="InterPro" id="IPR018206">
    <property type="entry name" value="ETF_asu_C_CS"/>
</dbReference>
<evidence type="ECO:0000256" key="2">
    <source>
        <dbReference type="ARBA" id="ARBA00005817"/>
    </source>
</evidence>
<dbReference type="InterPro" id="IPR029035">
    <property type="entry name" value="DHS-like_NAD/FAD-binding_dom"/>
</dbReference>
<evidence type="ECO:0000256" key="5">
    <source>
        <dbReference type="ARBA" id="ARBA00022630"/>
    </source>
</evidence>
<comment type="function">
    <text evidence="8">The electron transfer flavoprotein serves as a specific electron acceptor for other dehydrogenases. It transfers the electrons to the main respiratory chain via ETF-ubiquinone oxidoreductase (ETF dehydrogenase).</text>
</comment>
<dbReference type="PROSITE" id="PS00696">
    <property type="entry name" value="ETF_ALPHA"/>
    <property type="match status" value="1"/>
</dbReference>
<keyword evidence="6" id="KW-0274">FAD</keyword>
<evidence type="ECO:0000256" key="8">
    <source>
        <dbReference type="ARBA" id="ARBA00025649"/>
    </source>
</evidence>
<keyword evidence="11" id="KW-1185">Reference proteome</keyword>
<evidence type="ECO:0000313" key="10">
    <source>
        <dbReference type="EMBL" id="MEU9575730.1"/>
    </source>
</evidence>
<sequence>MAEVLVYVDHVDGAVRKPTLEVLTLARRIGEPVAVALGAGAAATAATLAEHGAVKVLTSEAAEFADYLVVPKVDALQAAYEAVSPAAVLLPTSADAKEIAARLALRIGSGIITDAIDVEAGSDGPVATQSVFAASFTTKSVVSKGTPVITVKPNSAPAEAAPAAGAVEELSVSFSALATGTKVVSRTPRESTGRPELTEAAIVVSGGRGVNGAENFAIIEALADELGAAVGASRAAVDAGWYPHTNQVGQTGKSVSPQLYIANGISGAIQHRAGMQTSKTIVAVNKDAEAPIFELADYGVVGDLFQVVPQLTEEIKARKG</sequence>
<dbReference type="InterPro" id="IPR001308">
    <property type="entry name" value="ETF_a/FixB"/>
</dbReference>
<feature type="domain" description="Electron transfer flavoprotein alpha/beta-subunit N-terminal" evidence="9">
    <location>
        <begin position="4"/>
        <end position="183"/>
    </location>
</feature>
<accession>A0ABV3EHT3</accession>
<dbReference type="InterPro" id="IPR014731">
    <property type="entry name" value="ETF_asu_C"/>
</dbReference>
<dbReference type="Pfam" id="PF00766">
    <property type="entry name" value="ETF_alpha"/>
    <property type="match status" value="1"/>
</dbReference>
<dbReference type="InterPro" id="IPR014729">
    <property type="entry name" value="Rossmann-like_a/b/a_fold"/>
</dbReference>
<evidence type="ECO:0000256" key="6">
    <source>
        <dbReference type="ARBA" id="ARBA00022827"/>
    </source>
</evidence>
<dbReference type="PIRSF" id="PIRSF000089">
    <property type="entry name" value="Electra_flavoP_a"/>
    <property type="match status" value="1"/>
</dbReference>
<evidence type="ECO:0000256" key="3">
    <source>
        <dbReference type="ARBA" id="ARBA00011355"/>
    </source>
</evidence>
<dbReference type="SUPFAM" id="SSF52402">
    <property type="entry name" value="Adenine nucleotide alpha hydrolases-like"/>
    <property type="match status" value="1"/>
</dbReference>
<gene>
    <name evidence="10" type="ORF">AB0D95_00255</name>
</gene>
<dbReference type="RefSeq" id="WP_359267702.1">
    <property type="nucleotide sequence ID" value="NZ_JBEZNA010000001.1"/>
</dbReference>
<comment type="similarity">
    <text evidence="2">Belongs to the ETF alpha-subunit/FixB family.</text>
</comment>
<keyword evidence="7" id="KW-0249">Electron transport</keyword>
<protein>
    <submittedName>
        <fullName evidence="10">Electron transfer flavoprotein subunit alpha/FixB family protein</fullName>
    </submittedName>
</protein>
<evidence type="ECO:0000256" key="7">
    <source>
        <dbReference type="ARBA" id="ARBA00022982"/>
    </source>
</evidence>
<evidence type="ECO:0000259" key="9">
    <source>
        <dbReference type="SMART" id="SM00893"/>
    </source>
</evidence>
<evidence type="ECO:0000313" key="11">
    <source>
        <dbReference type="Proteomes" id="UP001551584"/>
    </source>
</evidence>
<keyword evidence="4" id="KW-0813">Transport</keyword>
<dbReference type="PANTHER" id="PTHR43153:SF1">
    <property type="entry name" value="ELECTRON TRANSFER FLAVOPROTEIN SUBUNIT ALPHA, MITOCHONDRIAL"/>
    <property type="match status" value="1"/>
</dbReference>
<comment type="subunit">
    <text evidence="3">Heterodimer of an alpha and a beta subunit.</text>
</comment>
<keyword evidence="5" id="KW-0285">Flavoprotein</keyword>
<dbReference type="SUPFAM" id="SSF52467">
    <property type="entry name" value="DHS-like NAD/FAD-binding domain"/>
    <property type="match status" value="1"/>
</dbReference>
<dbReference type="Proteomes" id="UP001551584">
    <property type="component" value="Unassembled WGS sequence"/>
</dbReference>
<comment type="cofactor">
    <cofactor evidence="1">
        <name>FAD</name>
        <dbReference type="ChEBI" id="CHEBI:57692"/>
    </cofactor>
</comment>
<reference evidence="10 11" key="1">
    <citation type="submission" date="2024-06" db="EMBL/GenBank/DDBJ databases">
        <title>The Natural Products Discovery Center: Release of the First 8490 Sequenced Strains for Exploring Actinobacteria Biosynthetic Diversity.</title>
        <authorList>
            <person name="Kalkreuter E."/>
            <person name="Kautsar S.A."/>
            <person name="Yang D."/>
            <person name="Bader C.D."/>
            <person name="Teijaro C.N."/>
            <person name="Fluegel L."/>
            <person name="Davis C.M."/>
            <person name="Simpson J.R."/>
            <person name="Lauterbach L."/>
            <person name="Steele A.D."/>
            <person name="Gui C."/>
            <person name="Meng S."/>
            <person name="Li G."/>
            <person name="Viehrig K."/>
            <person name="Ye F."/>
            <person name="Su P."/>
            <person name="Kiefer A.F."/>
            <person name="Nichols A."/>
            <person name="Cepeda A.J."/>
            <person name="Yan W."/>
            <person name="Fan B."/>
            <person name="Jiang Y."/>
            <person name="Adhikari A."/>
            <person name="Zheng C.-J."/>
            <person name="Schuster L."/>
            <person name="Cowan T.M."/>
            <person name="Smanski M.J."/>
            <person name="Chevrette M.G."/>
            <person name="De Carvalho L.P.S."/>
            <person name="Shen B."/>
        </authorList>
    </citation>
    <scope>NUCLEOTIDE SEQUENCE [LARGE SCALE GENOMIC DNA]</scope>
    <source>
        <strain evidence="10 11">NPDC048117</strain>
    </source>
</reference>
<dbReference type="PANTHER" id="PTHR43153">
    <property type="entry name" value="ELECTRON TRANSFER FLAVOPROTEIN ALPHA"/>
    <property type="match status" value="1"/>
</dbReference>
<dbReference type="Gene3D" id="3.40.50.620">
    <property type="entry name" value="HUPs"/>
    <property type="match status" value="1"/>
</dbReference>
<proteinExistence type="inferred from homology"/>
<comment type="caution">
    <text evidence="10">The sequence shown here is derived from an EMBL/GenBank/DDBJ whole genome shotgun (WGS) entry which is preliminary data.</text>
</comment>
<dbReference type="Pfam" id="PF01012">
    <property type="entry name" value="ETF"/>
    <property type="match status" value="1"/>
</dbReference>
<organism evidence="10 11">
    <name type="scientific">Streptomyces chilikensis</name>
    <dbReference type="NCBI Taxonomy" id="1194079"/>
    <lineage>
        <taxon>Bacteria</taxon>
        <taxon>Bacillati</taxon>
        <taxon>Actinomycetota</taxon>
        <taxon>Actinomycetes</taxon>
        <taxon>Kitasatosporales</taxon>
        <taxon>Streptomycetaceae</taxon>
        <taxon>Streptomyces</taxon>
    </lineage>
</organism>